<evidence type="ECO:0000313" key="2">
    <source>
        <dbReference type="Proteomes" id="UP000799421"/>
    </source>
</evidence>
<gene>
    <name evidence="1" type="ORF">K470DRAFT_93447</name>
</gene>
<sequence>MLPSLSWLYIHLHARVRGQSQISSAFLPLAKWVSPCWLMQCDWFWCCRLRCRLSIRRCRCFWSGDLLSCRFLLLAFRLFRVPLLRFCCLFRGLCTLFRGLVYF</sequence>
<accession>A0A6A7BX29</accession>
<proteinExistence type="predicted"/>
<dbReference type="EMBL" id="MU005989">
    <property type="protein sequence ID" value="KAF2859780.1"/>
    <property type="molecule type" value="Genomic_DNA"/>
</dbReference>
<organism evidence="1 2">
    <name type="scientific">Piedraia hortae CBS 480.64</name>
    <dbReference type="NCBI Taxonomy" id="1314780"/>
    <lineage>
        <taxon>Eukaryota</taxon>
        <taxon>Fungi</taxon>
        <taxon>Dikarya</taxon>
        <taxon>Ascomycota</taxon>
        <taxon>Pezizomycotina</taxon>
        <taxon>Dothideomycetes</taxon>
        <taxon>Dothideomycetidae</taxon>
        <taxon>Capnodiales</taxon>
        <taxon>Piedraiaceae</taxon>
        <taxon>Piedraia</taxon>
    </lineage>
</organism>
<protein>
    <submittedName>
        <fullName evidence="1">Uncharacterized protein</fullName>
    </submittedName>
</protein>
<name>A0A6A7BX29_9PEZI</name>
<dbReference type="Proteomes" id="UP000799421">
    <property type="component" value="Unassembled WGS sequence"/>
</dbReference>
<evidence type="ECO:0000313" key="1">
    <source>
        <dbReference type="EMBL" id="KAF2859780.1"/>
    </source>
</evidence>
<keyword evidence="2" id="KW-1185">Reference proteome</keyword>
<reference evidence="1" key="1">
    <citation type="journal article" date="2020" name="Stud. Mycol.">
        <title>101 Dothideomycetes genomes: a test case for predicting lifestyles and emergence of pathogens.</title>
        <authorList>
            <person name="Haridas S."/>
            <person name="Albert R."/>
            <person name="Binder M."/>
            <person name="Bloem J."/>
            <person name="Labutti K."/>
            <person name="Salamov A."/>
            <person name="Andreopoulos B."/>
            <person name="Baker S."/>
            <person name="Barry K."/>
            <person name="Bills G."/>
            <person name="Bluhm B."/>
            <person name="Cannon C."/>
            <person name="Castanera R."/>
            <person name="Culley D."/>
            <person name="Daum C."/>
            <person name="Ezra D."/>
            <person name="Gonzalez J."/>
            <person name="Henrissat B."/>
            <person name="Kuo A."/>
            <person name="Liang C."/>
            <person name="Lipzen A."/>
            <person name="Lutzoni F."/>
            <person name="Magnuson J."/>
            <person name="Mondo S."/>
            <person name="Nolan M."/>
            <person name="Ohm R."/>
            <person name="Pangilinan J."/>
            <person name="Park H.-J."/>
            <person name="Ramirez L."/>
            <person name="Alfaro M."/>
            <person name="Sun H."/>
            <person name="Tritt A."/>
            <person name="Yoshinaga Y."/>
            <person name="Zwiers L.-H."/>
            <person name="Turgeon B."/>
            <person name="Goodwin S."/>
            <person name="Spatafora J."/>
            <person name="Crous P."/>
            <person name="Grigoriev I."/>
        </authorList>
    </citation>
    <scope>NUCLEOTIDE SEQUENCE</scope>
    <source>
        <strain evidence="1">CBS 480.64</strain>
    </source>
</reference>
<dbReference type="AlphaFoldDB" id="A0A6A7BX29"/>